<evidence type="ECO:0000313" key="3">
    <source>
        <dbReference type="EMBL" id="OAA55372.1"/>
    </source>
</evidence>
<sequence length="288" mass="31352">MSPSAVSPLVAVKALAFDVFGTTVDWRTSVIDELDLRVHRKLATTTTTITTADAPGAAAPSPDLRERLAHLPADWTARFADAWRASYWRFVRSQALAGLQDASAAFKTTDAHFRDSLVELLAGWRLTGLFSEAEVASLSMVWHRLAPWPDSAAGLARLAAAPLGLRAATLSNGSAALVADLDEFGGLGFGRLLCAEGLRAYKPAREAYEGAAKELGVRPGEVAMVAAHMADLEAARAAGMRTVYVKRRGEEEWDDKRLEEARAWVDLWIDEEEEGFVTLAERLEEMRA</sequence>
<dbReference type="PANTHER" id="PTHR43316:SF3">
    <property type="entry name" value="HALOACID DEHALOGENASE, TYPE II (AFU_ORTHOLOGUE AFUA_2G07750)-RELATED"/>
    <property type="match status" value="1"/>
</dbReference>
<dbReference type="NCBIfam" id="TIGR01428">
    <property type="entry name" value="HAD_type_II"/>
    <property type="match status" value="1"/>
</dbReference>
<dbReference type="OrthoDB" id="40579at2759"/>
<dbReference type="InterPro" id="IPR036412">
    <property type="entry name" value="HAD-like_sf"/>
</dbReference>
<dbReference type="InterPro" id="IPR023198">
    <property type="entry name" value="PGP-like_dom2"/>
</dbReference>
<dbReference type="InterPro" id="IPR023214">
    <property type="entry name" value="HAD_sf"/>
</dbReference>
<dbReference type="PANTHER" id="PTHR43316">
    <property type="entry name" value="HYDROLASE, HALOACID DELAHOGENASE-RELATED"/>
    <property type="match status" value="1"/>
</dbReference>
<organism evidence="3 4">
    <name type="scientific">Cordyceps fumosorosea (strain ARSEF 2679)</name>
    <name type="common">Isaria fumosorosea</name>
    <dbReference type="NCBI Taxonomy" id="1081104"/>
    <lineage>
        <taxon>Eukaryota</taxon>
        <taxon>Fungi</taxon>
        <taxon>Dikarya</taxon>
        <taxon>Ascomycota</taxon>
        <taxon>Pezizomycotina</taxon>
        <taxon>Sordariomycetes</taxon>
        <taxon>Hypocreomycetidae</taxon>
        <taxon>Hypocreales</taxon>
        <taxon>Cordycipitaceae</taxon>
        <taxon>Cordyceps</taxon>
    </lineage>
</organism>
<dbReference type="SFLD" id="SFLDG01129">
    <property type="entry name" value="C1.5:_HAD__Beta-PGM__Phosphata"/>
    <property type="match status" value="1"/>
</dbReference>
<dbReference type="Gene3D" id="3.40.50.1000">
    <property type="entry name" value="HAD superfamily/HAD-like"/>
    <property type="match status" value="1"/>
</dbReference>
<protein>
    <submittedName>
        <fullName evidence="3">Haloacid dehalogenase, type II</fullName>
    </submittedName>
</protein>
<keyword evidence="2" id="KW-0378">Hydrolase</keyword>
<comment type="similarity">
    <text evidence="1">Belongs to the HAD-like hydrolase superfamily. S-2-haloalkanoic acid dehalogenase family.</text>
</comment>
<dbReference type="EMBL" id="AZHB01000025">
    <property type="protein sequence ID" value="OAA55372.1"/>
    <property type="molecule type" value="Genomic_DNA"/>
</dbReference>
<dbReference type="SFLD" id="SFLDS00003">
    <property type="entry name" value="Haloacid_Dehalogenase"/>
    <property type="match status" value="1"/>
</dbReference>
<accession>A0A167NBV7</accession>
<dbReference type="InterPro" id="IPR006439">
    <property type="entry name" value="HAD-SF_hydro_IA"/>
</dbReference>
<dbReference type="NCBIfam" id="TIGR01493">
    <property type="entry name" value="HAD-SF-IA-v2"/>
    <property type="match status" value="1"/>
</dbReference>
<dbReference type="RefSeq" id="XP_018701225.1">
    <property type="nucleotide sequence ID" value="XM_018851486.1"/>
</dbReference>
<gene>
    <name evidence="3" type="ORF">ISF_07883</name>
</gene>
<name>A0A167NBV7_CORFA</name>
<dbReference type="InterPro" id="IPR006328">
    <property type="entry name" value="2-HAD"/>
</dbReference>
<evidence type="ECO:0000256" key="1">
    <source>
        <dbReference type="ARBA" id="ARBA00008106"/>
    </source>
</evidence>
<dbReference type="SUPFAM" id="SSF56784">
    <property type="entry name" value="HAD-like"/>
    <property type="match status" value="1"/>
</dbReference>
<proteinExistence type="inferred from homology"/>
<dbReference type="AlphaFoldDB" id="A0A167NBV7"/>
<dbReference type="GO" id="GO:0019120">
    <property type="term" value="F:hydrolase activity, acting on acid halide bonds, in C-halide compounds"/>
    <property type="evidence" value="ECO:0007669"/>
    <property type="project" value="InterPro"/>
</dbReference>
<dbReference type="STRING" id="1081104.A0A167NBV7"/>
<evidence type="ECO:0000313" key="4">
    <source>
        <dbReference type="Proteomes" id="UP000076744"/>
    </source>
</evidence>
<evidence type="ECO:0000256" key="2">
    <source>
        <dbReference type="ARBA" id="ARBA00022801"/>
    </source>
</evidence>
<dbReference type="InterPro" id="IPR051540">
    <property type="entry name" value="S-2-haloacid_dehalogenase"/>
</dbReference>
<reference evidence="3 4" key="1">
    <citation type="journal article" date="2016" name="Genome Biol. Evol.">
        <title>Divergent and convergent evolution of fungal pathogenicity.</title>
        <authorList>
            <person name="Shang Y."/>
            <person name="Xiao G."/>
            <person name="Zheng P."/>
            <person name="Cen K."/>
            <person name="Zhan S."/>
            <person name="Wang C."/>
        </authorList>
    </citation>
    <scope>NUCLEOTIDE SEQUENCE [LARGE SCALE GENOMIC DNA]</scope>
    <source>
        <strain evidence="3 4">ARSEF 2679</strain>
    </source>
</reference>
<dbReference type="GeneID" id="30024175"/>
<dbReference type="GO" id="GO:0016791">
    <property type="term" value="F:phosphatase activity"/>
    <property type="evidence" value="ECO:0007669"/>
    <property type="project" value="UniProtKB-ARBA"/>
</dbReference>
<dbReference type="Pfam" id="PF00702">
    <property type="entry name" value="Hydrolase"/>
    <property type="match status" value="1"/>
</dbReference>
<keyword evidence="4" id="KW-1185">Reference proteome</keyword>
<comment type="caution">
    <text evidence="3">The sequence shown here is derived from an EMBL/GenBank/DDBJ whole genome shotgun (WGS) entry which is preliminary data.</text>
</comment>
<dbReference type="Proteomes" id="UP000076744">
    <property type="component" value="Unassembled WGS sequence"/>
</dbReference>
<dbReference type="Gene3D" id="1.10.150.240">
    <property type="entry name" value="Putative phosphatase, domain 2"/>
    <property type="match status" value="1"/>
</dbReference>